<comment type="caution">
    <text evidence="1">The sequence shown here is derived from an EMBL/GenBank/DDBJ whole genome shotgun (WGS) entry which is preliminary data.</text>
</comment>
<gene>
    <name evidence="1" type="ORF">L1987_55449</name>
</gene>
<keyword evidence="2" id="KW-1185">Reference proteome</keyword>
<reference evidence="2" key="1">
    <citation type="journal article" date="2022" name="Mol. Ecol. Resour.">
        <title>The genomes of chicory, endive, great burdock and yacon provide insights into Asteraceae palaeo-polyploidization history and plant inulin production.</title>
        <authorList>
            <person name="Fan W."/>
            <person name="Wang S."/>
            <person name="Wang H."/>
            <person name="Wang A."/>
            <person name="Jiang F."/>
            <person name="Liu H."/>
            <person name="Zhao H."/>
            <person name="Xu D."/>
            <person name="Zhang Y."/>
        </authorList>
    </citation>
    <scope>NUCLEOTIDE SEQUENCE [LARGE SCALE GENOMIC DNA]</scope>
    <source>
        <strain evidence="2">cv. Yunnan</strain>
    </source>
</reference>
<dbReference type="EMBL" id="CM042035">
    <property type="protein sequence ID" value="KAI3755644.1"/>
    <property type="molecule type" value="Genomic_DNA"/>
</dbReference>
<evidence type="ECO:0000313" key="1">
    <source>
        <dbReference type="EMBL" id="KAI3755644.1"/>
    </source>
</evidence>
<proteinExistence type="predicted"/>
<dbReference type="Proteomes" id="UP001056120">
    <property type="component" value="Linkage Group LG18"/>
</dbReference>
<accession>A0ACB9E9Q0</accession>
<organism evidence="1 2">
    <name type="scientific">Smallanthus sonchifolius</name>
    <dbReference type="NCBI Taxonomy" id="185202"/>
    <lineage>
        <taxon>Eukaryota</taxon>
        <taxon>Viridiplantae</taxon>
        <taxon>Streptophyta</taxon>
        <taxon>Embryophyta</taxon>
        <taxon>Tracheophyta</taxon>
        <taxon>Spermatophyta</taxon>
        <taxon>Magnoliopsida</taxon>
        <taxon>eudicotyledons</taxon>
        <taxon>Gunneridae</taxon>
        <taxon>Pentapetalae</taxon>
        <taxon>asterids</taxon>
        <taxon>campanulids</taxon>
        <taxon>Asterales</taxon>
        <taxon>Asteraceae</taxon>
        <taxon>Asteroideae</taxon>
        <taxon>Heliantheae alliance</taxon>
        <taxon>Millerieae</taxon>
        <taxon>Smallanthus</taxon>
    </lineage>
</organism>
<evidence type="ECO:0000313" key="2">
    <source>
        <dbReference type="Proteomes" id="UP001056120"/>
    </source>
</evidence>
<sequence length="600" mass="67505">MASSDEEGEILPECVTDFHVVNSHDKLISFSLLPLHWSGHEDVIGNGDVSVAFLLGAADGGLQSVYKEVIGWKLELSDAVPEVYMLSKGKTWIQLQKPRKGYEYIVKSVLIVARCLHFAKRNLQAARNEISSYVLKTLSSDDLIEPLQKRLSDHLLLIRSAVANDEDLAKSKIDNPGRSETLHEVTNKSKFIVSDEDSEDEDEAEGVFDSVCAFCDNGGDVLTHLTFESCEGQCMRSFHPTIEAGVDTCCESLGFENAAQYEVFPCVSATCGHFYHPECVANLLCPTGETLASQLKSQIAAGKSFTCPIHKCHRCQGGENRDDPEFQFAVCRRCPKAYHRRCLPKKIAFKGSADGTIQQRAWDDLMPKRILMYCMKHKIVPDIWTPKRNHICFPSIVWKRNQEGRRTKMMSERRSNAFGNFRVIDTEKMPKVVERQFDTVTYGDTASKKGKSSTMHKMTSSFEDNKSIPITISLEQPSNIIPIKSPNKDIHREQRFTSKPVKKMEVTTPKADAEMKTKILKLMKDTTSSFDFEEYIEEKRRRCTHKIYSPQHGLDKSITIGKVEASVKAAKAALKKLDDGVSVEDAKAVCEPHVLNQLIR</sequence>
<reference evidence="1 2" key="2">
    <citation type="journal article" date="2022" name="Mol. Ecol. Resour.">
        <title>The genomes of chicory, endive, great burdock and yacon provide insights into Asteraceae paleo-polyploidization history and plant inulin production.</title>
        <authorList>
            <person name="Fan W."/>
            <person name="Wang S."/>
            <person name="Wang H."/>
            <person name="Wang A."/>
            <person name="Jiang F."/>
            <person name="Liu H."/>
            <person name="Zhao H."/>
            <person name="Xu D."/>
            <person name="Zhang Y."/>
        </authorList>
    </citation>
    <scope>NUCLEOTIDE SEQUENCE [LARGE SCALE GENOMIC DNA]</scope>
    <source>
        <strain evidence="2">cv. Yunnan</strain>
        <tissue evidence="1">Leaves</tissue>
    </source>
</reference>
<name>A0ACB9E9Q0_9ASTR</name>
<protein>
    <submittedName>
        <fullName evidence="1">Uncharacterized protein</fullName>
    </submittedName>
</protein>